<dbReference type="Proteomes" id="UP001230051">
    <property type="component" value="Unassembled WGS sequence"/>
</dbReference>
<comment type="caution">
    <text evidence="7">The sequence shown here is derived from an EMBL/GenBank/DDBJ whole genome shotgun (WGS) entry which is preliminary data.</text>
</comment>
<reference evidence="7" key="1">
    <citation type="submission" date="2022-02" db="EMBL/GenBank/DDBJ databases">
        <title>Atlantic sturgeon de novo genome assembly.</title>
        <authorList>
            <person name="Stock M."/>
            <person name="Klopp C."/>
            <person name="Guiguen Y."/>
            <person name="Cabau C."/>
            <person name="Parinello H."/>
            <person name="Santidrian Yebra-Pimentel E."/>
            <person name="Kuhl H."/>
            <person name="Dirks R.P."/>
            <person name="Guessner J."/>
            <person name="Wuertz S."/>
            <person name="Du K."/>
            <person name="Schartl M."/>
        </authorList>
    </citation>
    <scope>NUCLEOTIDE SEQUENCE</scope>
    <source>
        <strain evidence="7">STURGEONOMICS-FGT-2020</strain>
        <tissue evidence="7">Whole blood</tissue>
    </source>
</reference>
<feature type="disulfide bond" evidence="5">
    <location>
        <begin position="70"/>
        <end position="79"/>
    </location>
</feature>
<comment type="subcellular location">
    <subcellularLocation>
        <location evidence="1">Secreted</location>
    </subcellularLocation>
</comment>
<evidence type="ECO:0000256" key="1">
    <source>
        <dbReference type="ARBA" id="ARBA00004613"/>
    </source>
</evidence>
<proteinExistence type="predicted"/>
<dbReference type="PROSITE" id="PS00022">
    <property type="entry name" value="EGF_1"/>
    <property type="match status" value="1"/>
</dbReference>
<protein>
    <recommendedName>
        <fullName evidence="6">EGF-like domain-containing protein</fullName>
    </recommendedName>
</protein>
<evidence type="ECO:0000259" key="6">
    <source>
        <dbReference type="PROSITE" id="PS50026"/>
    </source>
</evidence>
<feature type="domain" description="EGF-like" evidence="6">
    <location>
        <begin position="48"/>
        <end position="80"/>
    </location>
</feature>
<evidence type="ECO:0000256" key="4">
    <source>
        <dbReference type="ARBA" id="ARBA00023180"/>
    </source>
</evidence>
<dbReference type="FunFam" id="2.10.25.10:FF:000097">
    <property type="entry name" value="Fibrillin 2"/>
    <property type="match status" value="1"/>
</dbReference>
<evidence type="ECO:0000256" key="2">
    <source>
        <dbReference type="ARBA" id="ARBA00022525"/>
    </source>
</evidence>
<dbReference type="PROSITE" id="PS50026">
    <property type="entry name" value="EGF_3"/>
    <property type="match status" value="1"/>
</dbReference>
<organism evidence="7 8">
    <name type="scientific">Acipenser oxyrinchus oxyrinchus</name>
    <dbReference type="NCBI Taxonomy" id="40147"/>
    <lineage>
        <taxon>Eukaryota</taxon>
        <taxon>Metazoa</taxon>
        <taxon>Chordata</taxon>
        <taxon>Craniata</taxon>
        <taxon>Vertebrata</taxon>
        <taxon>Euteleostomi</taxon>
        <taxon>Actinopterygii</taxon>
        <taxon>Chondrostei</taxon>
        <taxon>Acipenseriformes</taxon>
        <taxon>Acipenseridae</taxon>
        <taxon>Acipenser</taxon>
    </lineage>
</organism>
<keyword evidence="5" id="KW-0245">EGF-like domain</keyword>
<gene>
    <name evidence="7" type="ORF">AOXY_G36528</name>
</gene>
<dbReference type="EMBL" id="JAGXEW010000195">
    <property type="protein sequence ID" value="KAK1144176.1"/>
    <property type="molecule type" value="Genomic_DNA"/>
</dbReference>
<dbReference type="PROSITE" id="PS01186">
    <property type="entry name" value="EGF_2"/>
    <property type="match status" value="1"/>
</dbReference>
<sequence>MCTCPSGQIAPSCGSKSVQHCNIRCMNGGSCAEDQCLCQKGYTGNHCGQPVCESGCINGGRCVGPNRCACTYGFTGAQCERDYRTDHASLL</sequence>
<accession>A0AAD8CEF7</accession>
<dbReference type="GO" id="GO:0005576">
    <property type="term" value="C:extracellular region"/>
    <property type="evidence" value="ECO:0007669"/>
    <property type="project" value="UniProtKB-SubCell"/>
</dbReference>
<keyword evidence="4" id="KW-0325">Glycoprotein</keyword>
<dbReference type="SUPFAM" id="SSF57196">
    <property type="entry name" value="EGF/Laminin"/>
    <property type="match status" value="1"/>
</dbReference>
<evidence type="ECO:0000256" key="3">
    <source>
        <dbReference type="ARBA" id="ARBA00023157"/>
    </source>
</evidence>
<evidence type="ECO:0000313" key="7">
    <source>
        <dbReference type="EMBL" id="KAK1144176.1"/>
    </source>
</evidence>
<evidence type="ECO:0000313" key="8">
    <source>
        <dbReference type="Proteomes" id="UP001230051"/>
    </source>
</evidence>
<dbReference type="PANTHER" id="PTHR24040">
    <property type="entry name" value="LAMININ G-LIKE DOMAIN-CONTAINING PROTEIN"/>
    <property type="match status" value="1"/>
</dbReference>
<evidence type="ECO:0000256" key="5">
    <source>
        <dbReference type="PROSITE-ProRule" id="PRU00076"/>
    </source>
</evidence>
<dbReference type="InterPro" id="IPR000742">
    <property type="entry name" value="EGF"/>
</dbReference>
<dbReference type="PANTHER" id="PTHR24040:SF16">
    <property type="entry name" value="FIBRILLIN-2-LIKE PROTEIN"/>
    <property type="match status" value="1"/>
</dbReference>
<dbReference type="InterPro" id="IPR051145">
    <property type="entry name" value="GAS-SHBG-PROS"/>
</dbReference>
<comment type="caution">
    <text evidence="5">Lacks conserved residue(s) required for the propagation of feature annotation.</text>
</comment>
<keyword evidence="2" id="KW-0964">Secreted</keyword>
<name>A0AAD8CEF7_ACIOX</name>
<dbReference type="AlphaFoldDB" id="A0AAD8CEF7"/>
<keyword evidence="3 5" id="KW-1015">Disulfide bond</keyword>
<dbReference type="Gene3D" id="2.10.25.10">
    <property type="entry name" value="Laminin"/>
    <property type="match status" value="1"/>
</dbReference>
<feature type="disulfide bond" evidence="5">
    <location>
        <begin position="52"/>
        <end position="62"/>
    </location>
</feature>
<keyword evidence="8" id="KW-1185">Reference proteome</keyword>
<dbReference type="SMART" id="SM00181">
    <property type="entry name" value="EGF"/>
    <property type="match status" value="2"/>
</dbReference>